<dbReference type="OMA" id="IDWEPRD"/>
<dbReference type="Pfam" id="PF00078">
    <property type="entry name" value="RVT_1"/>
    <property type="match status" value="1"/>
</dbReference>
<evidence type="ECO:0000313" key="2">
    <source>
        <dbReference type="Ensembl" id="ENSSTUP00000076486.1"/>
    </source>
</evidence>
<dbReference type="SUPFAM" id="SSF56219">
    <property type="entry name" value="DNase I-like"/>
    <property type="match status" value="1"/>
</dbReference>
<dbReference type="Proteomes" id="UP000472277">
    <property type="component" value="Chromosome 6"/>
</dbReference>
<reference evidence="2" key="2">
    <citation type="submission" date="2025-09" db="UniProtKB">
        <authorList>
            <consortium name="Ensembl"/>
        </authorList>
    </citation>
    <scope>IDENTIFICATION</scope>
</reference>
<evidence type="ECO:0000313" key="3">
    <source>
        <dbReference type="Proteomes" id="UP000472277"/>
    </source>
</evidence>
<dbReference type="Pfam" id="PF03372">
    <property type="entry name" value="Exo_endo_phos"/>
    <property type="match status" value="1"/>
</dbReference>
<keyword evidence="3" id="KW-1185">Reference proteome</keyword>
<organism evidence="2 3">
    <name type="scientific">Salmo trutta</name>
    <name type="common">Brown trout</name>
    <dbReference type="NCBI Taxonomy" id="8032"/>
    <lineage>
        <taxon>Eukaryota</taxon>
        <taxon>Metazoa</taxon>
        <taxon>Chordata</taxon>
        <taxon>Craniata</taxon>
        <taxon>Vertebrata</taxon>
        <taxon>Euteleostomi</taxon>
        <taxon>Actinopterygii</taxon>
        <taxon>Neopterygii</taxon>
        <taxon>Teleostei</taxon>
        <taxon>Protacanthopterygii</taxon>
        <taxon>Salmoniformes</taxon>
        <taxon>Salmonidae</taxon>
        <taxon>Salmoninae</taxon>
        <taxon>Salmo</taxon>
    </lineage>
</organism>
<protein>
    <recommendedName>
        <fullName evidence="1">Reverse transcriptase domain-containing protein</fullName>
    </recommendedName>
</protein>
<dbReference type="InterPro" id="IPR000477">
    <property type="entry name" value="RT_dom"/>
</dbReference>
<dbReference type="SUPFAM" id="SSF56672">
    <property type="entry name" value="DNA/RNA polymerases"/>
    <property type="match status" value="1"/>
</dbReference>
<feature type="domain" description="Reverse transcriptase" evidence="1">
    <location>
        <begin position="506"/>
        <end position="760"/>
    </location>
</feature>
<dbReference type="InterPro" id="IPR005135">
    <property type="entry name" value="Endo/exonuclease/phosphatase"/>
</dbReference>
<dbReference type="GeneTree" id="ENSGT01040000240375"/>
<reference evidence="2" key="1">
    <citation type="submission" date="2025-08" db="UniProtKB">
        <authorList>
            <consortium name="Ensembl"/>
        </authorList>
    </citation>
    <scope>IDENTIFICATION</scope>
</reference>
<dbReference type="InterPro" id="IPR036691">
    <property type="entry name" value="Endo/exonu/phosph_ase_sf"/>
</dbReference>
<accession>A0A674BZI7</accession>
<dbReference type="Ensembl" id="ENSSTUT00000081380.1">
    <property type="protein sequence ID" value="ENSSTUP00000076486.1"/>
    <property type="gene ID" value="ENSSTUG00000033661.1"/>
</dbReference>
<dbReference type="AlphaFoldDB" id="A0A674BZI7"/>
<dbReference type="InterPro" id="IPR043502">
    <property type="entry name" value="DNA/RNA_pol_sf"/>
</dbReference>
<dbReference type="GO" id="GO:0003824">
    <property type="term" value="F:catalytic activity"/>
    <property type="evidence" value="ECO:0007669"/>
    <property type="project" value="InterPro"/>
</dbReference>
<sequence>MCLSIPVLSTLHRPYKRFTPRGRCHSNLVVPARTTHVEFQVSGSLWNCRSAANKAEFISAYATLQSLDFLALTETWITTDNTATPTALSSSGHVFSHTPRASSQRGGGTGILISPKWTFSLSPLTHLSISSFEFHAVTVTSPFKLNILIIYRPPGSLGEFINELDALISSFPEDGSPLTVLGDFNLPTSTFDSFLSASFFPLLSSFDLTLSPSPPTHKAGNTLDLIFTRCCSSTNLIATPLQVSDHYLVSFSLSLSSKTSHSAPTRMVLRRPNLRSLSPATLSSSILSSLPSAQTFSNLSPDFASSTLLSSLSASFDFLCPLSSRPARSSPPAPWLDDSLRAHRTGLRAAERKWRKTRLPADLASFHSLLSTFSSSVSAAKATFYHSKFQASASNPRKLFATFSSLLNPPPPPPPSSLTADDFVNHFEKKVDDIRSSFAKSSDTAGPAHTALPCALTSFSPLSPDEISRLVMAGRPTTCPLDPIPSSLLQTISGDLLPYLTSLINSSLTAGYVPSVFKRARVAPLLKKPTLDPSDVNNYRPVSLLSFLSKTLERAVLGQLSCYLSQNDLLDPNQSGFKTGHSTETALLCVTEALRTAKANSLSSALILLDLSAAFDTVNHQILLSTLSELGISGAAHAWIASYLTGRSYQVAWREAVSAPRALTTGVPQGSVLGPLLFSLYTKSLGSVISSHGLSYHCYADDTQLIFSFPPSDNQVANRISACLADISVWMTDHHLKLNLGKTELLFPPGKDCPFHDLAITVDNSLVSSSQSAKNLGVILDNTLSFSTNIKAVTRSCRFMLYNIRRVRPCLTQEAAQVLIQALVISRLDYCNSLLAGLPACAIKPLQLIQNAAARLVFNLPKFSHVTPLLRSLHWLPVEARIRYKTMVLAYGAVRGTAPPYLQALIRPYTQTRALRSSTSGLLASLPLRKHSSRSAQSKLFAALAPQWWNNLPHDARTAESITTFRRHLKPHLFKEYLG</sequence>
<dbReference type="PANTHER" id="PTHR33332">
    <property type="entry name" value="REVERSE TRANSCRIPTASE DOMAIN-CONTAINING PROTEIN"/>
    <property type="match status" value="1"/>
</dbReference>
<proteinExistence type="predicted"/>
<name>A0A674BZI7_SALTR</name>
<evidence type="ECO:0000259" key="1">
    <source>
        <dbReference type="PROSITE" id="PS50878"/>
    </source>
</evidence>
<dbReference type="CDD" id="cd01650">
    <property type="entry name" value="RT_nLTR_like"/>
    <property type="match status" value="1"/>
</dbReference>
<dbReference type="PROSITE" id="PS50878">
    <property type="entry name" value="RT_POL"/>
    <property type="match status" value="1"/>
</dbReference>
<dbReference type="Gene3D" id="3.60.10.10">
    <property type="entry name" value="Endonuclease/exonuclease/phosphatase"/>
    <property type="match status" value="1"/>
</dbReference>
<dbReference type="InParanoid" id="A0A674BZI7"/>